<dbReference type="AlphaFoldDB" id="A0AAP2RAL7"/>
<evidence type="ECO:0000313" key="12">
    <source>
        <dbReference type="Proteomes" id="UP001320159"/>
    </source>
</evidence>
<dbReference type="GO" id="GO:0016887">
    <property type="term" value="F:ATP hydrolysis activity"/>
    <property type="evidence" value="ECO:0007669"/>
    <property type="project" value="InterPro"/>
</dbReference>
<comment type="subcellular location">
    <subcellularLocation>
        <location evidence="1">Cell membrane</location>
    </subcellularLocation>
</comment>
<evidence type="ECO:0000256" key="3">
    <source>
        <dbReference type="ARBA" id="ARBA00022448"/>
    </source>
</evidence>
<evidence type="ECO:0000256" key="6">
    <source>
        <dbReference type="ARBA" id="ARBA00022840"/>
    </source>
</evidence>
<accession>A0AAP2RAL7</accession>
<dbReference type="PANTHER" id="PTHR43553">
    <property type="entry name" value="HEAVY METAL TRANSPORTER"/>
    <property type="match status" value="1"/>
</dbReference>
<dbReference type="InterPro" id="IPR015856">
    <property type="entry name" value="ABC_transpr_CbiO/EcfA_su"/>
</dbReference>
<evidence type="ECO:0000256" key="5">
    <source>
        <dbReference type="ARBA" id="ARBA00022741"/>
    </source>
</evidence>
<feature type="domain" description="ABC transporter" evidence="10">
    <location>
        <begin position="2"/>
        <end position="242"/>
    </location>
</feature>
<evidence type="ECO:0000313" key="11">
    <source>
        <dbReference type="EMBL" id="MCD1294031.1"/>
    </source>
</evidence>
<dbReference type="InterPro" id="IPR003439">
    <property type="entry name" value="ABC_transporter-like_ATP-bd"/>
</dbReference>
<dbReference type="SUPFAM" id="SSF52540">
    <property type="entry name" value="P-loop containing nucleoside triphosphate hydrolases"/>
    <property type="match status" value="2"/>
</dbReference>
<dbReference type="InterPro" id="IPR017871">
    <property type="entry name" value="ABC_transporter-like_CS"/>
</dbReference>
<dbReference type="Gene3D" id="3.40.50.300">
    <property type="entry name" value="P-loop containing nucleotide triphosphate hydrolases"/>
    <property type="match status" value="2"/>
</dbReference>
<gene>
    <name evidence="11" type="ORF">CUJ83_03355</name>
</gene>
<evidence type="ECO:0000259" key="10">
    <source>
        <dbReference type="PROSITE" id="PS50893"/>
    </source>
</evidence>
<dbReference type="GO" id="GO:0005524">
    <property type="term" value="F:ATP binding"/>
    <property type="evidence" value="ECO:0007669"/>
    <property type="project" value="UniProtKB-KW"/>
</dbReference>
<dbReference type="FunFam" id="3.40.50.300:FF:000224">
    <property type="entry name" value="Energy-coupling factor transporter ATP-binding protein EcfA"/>
    <property type="match status" value="1"/>
</dbReference>
<keyword evidence="6 11" id="KW-0067">ATP-binding</keyword>
<organism evidence="11 12">
    <name type="scientific">Methanooceanicella nereidis</name>
    <dbReference type="NCBI Taxonomy" id="2052831"/>
    <lineage>
        <taxon>Archaea</taxon>
        <taxon>Methanobacteriati</taxon>
        <taxon>Methanobacteriota</taxon>
        <taxon>Stenosarchaea group</taxon>
        <taxon>Methanomicrobia</taxon>
        <taxon>Methanocellales</taxon>
        <taxon>Methanocellaceae</taxon>
        <taxon>Methanooceanicella</taxon>
    </lineage>
</organism>
<reference evidence="11 12" key="1">
    <citation type="submission" date="2017-11" db="EMBL/GenBank/DDBJ databases">
        <title>Isolation and Characterization of Family Methanocellaceae Species from Potential Methane Hydrate Area Offshore Southwestern Taiwan.</title>
        <authorList>
            <person name="Zhang W.-L."/>
            <person name="Chen W.-C."/>
            <person name="Lai M.-C."/>
            <person name="Chen S.-C."/>
        </authorList>
    </citation>
    <scope>NUCLEOTIDE SEQUENCE [LARGE SCALE GENOMIC DNA]</scope>
    <source>
        <strain evidence="11 12">CWC-04</strain>
    </source>
</reference>
<comment type="similarity">
    <text evidence="2">Belongs to the ABC transporter superfamily.</text>
</comment>
<dbReference type="GO" id="GO:0042626">
    <property type="term" value="F:ATPase-coupled transmembrane transporter activity"/>
    <property type="evidence" value="ECO:0007669"/>
    <property type="project" value="TreeGrafter"/>
</dbReference>
<dbReference type="SMART" id="SM00382">
    <property type="entry name" value="AAA"/>
    <property type="match status" value="2"/>
</dbReference>
<dbReference type="PROSITE" id="PS50893">
    <property type="entry name" value="ABC_TRANSPORTER_2"/>
    <property type="match status" value="2"/>
</dbReference>
<dbReference type="GO" id="GO:0043190">
    <property type="term" value="C:ATP-binding cassette (ABC) transporter complex"/>
    <property type="evidence" value="ECO:0007669"/>
    <property type="project" value="TreeGrafter"/>
</dbReference>
<sequence length="501" mass="55541">MISIKGLSFSFFNTEKKVLDSIDLDIPGGQFLAITGPSGCGKSTLALAIGGYIPHVFEGKMSGTVKVEGDITTDLTLNDLATRVGIVQQDPESQLCTLNVKDEVCFGPENLVLPPGEVGRRLEESLSMVGASHLIDRQVYELSGGEKQKVAIASILAMHPRTIILDEPTSNLDPTSTSEVLATIQELKKKTGLTIIVIEHKLDMVMSMADRLLVMDKGKIALDGKPAEVIERYRDEVKKIGVRLPFRNKFSHTDHTHGNGEPIVKAEDLRFSYDHKEILHGIDFEARHSEIIGLIGPNGSGKTTFLLHLMGLNHPRSGKISVMGIDVTKAKTSGMARKVGYVFQNPNSQIFERTVFDEAAFGCRNLKFDNEYIDTTISSMLEKYGLSKYRDRHPHGISFGEKRRLNLCSILPHGPDVIVLDEPFVGQDFINVSRMIEHINELKKEGKTVILVSHDVDLVYKHCDRVVLFKSGNIAVDDEPEEAFRKISEMGMKDYLPGAWS</sequence>
<dbReference type="Pfam" id="PF00005">
    <property type="entry name" value="ABC_tran"/>
    <property type="match status" value="2"/>
</dbReference>
<proteinExistence type="inferred from homology"/>
<name>A0AAP2RAL7_9EURY</name>
<comment type="caution">
    <text evidence="11">The sequence shown here is derived from an EMBL/GenBank/DDBJ whole genome shotgun (WGS) entry which is preliminary data.</text>
</comment>
<evidence type="ECO:0000256" key="8">
    <source>
        <dbReference type="ARBA" id="ARBA00023136"/>
    </source>
</evidence>
<evidence type="ECO:0000256" key="7">
    <source>
        <dbReference type="ARBA" id="ARBA00022967"/>
    </source>
</evidence>
<dbReference type="EMBL" id="PGCK01000002">
    <property type="protein sequence ID" value="MCD1294031.1"/>
    <property type="molecule type" value="Genomic_DNA"/>
</dbReference>
<comment type="function">
    <text evidence="9">Probably part of an ABC transporter complex. Responsible for energy coupling to the transport system.</text>
</comment>
<evidence type="ECO:0000256" key="9">
    <source>
        <dbReference type="ARBA" id="ARBA00025157"/>
    </source>
</evidence>
<keyword evidence="12" id="KW-1185">Reference proteome</keyword>
<dbReference type="NCBIfam" id="NF010167">
    <property type="entry name" value="PRK13648.1"/>
    <property type="match status" value="2"/>
</dbReference>
<keyword evidence="4" id="KW-1003">Cell membrane</keyword>
<dbReference type="RefSeq" id="WP_230740602.1">
    <property type="nucleotide sequence ID" value="NZ_PGCK01000002.1"/>
</dbReference>
<keyword evidence="3" id="KW-0813">Transport</keyword>
<dbReference type="InterPro" id="IPR050095">
    <property type="entry name" value="ECF_ABC_transporter_ATP-bd"/>
</dbReference>
<dbReference type="InterPro" id="IPR003593">
    <property type="entry name" value="AAA+_ATPase"/>
</dbReference>
<evidence type="ECO:0000256" key="4">
    <source>
        <dbReference type="ARBA" id="ARBA00022475"/>
    </source>
</evidence>
<dbReference type="CDD" id="cd03225">
    <property type="entry name" value="ABC_cobalt_CbiO_domain1"/>
    <property type="match status" value="2"/>
</dbReference>
<protein>
    <submittedName>
        <fullName evidence="11">Heme ABC transporter ATP-binding protein</fullName>
    </submittedName>
</protein>
<evidence type="ECO:0000256" key="2">
    <source>
        <dbReference type="ARBA" id="ARBA00005417"/>
    </source>
</evidence>
<keyword evidence="8" id="KW-0472">Membrane</keyword>
<feature type="domain" description="ABC transporter" evidence="10">
    <location>
        <begin position="264"/>
        <end position="496"/>
    </location>
</feature>
<dbReference type="InterPro" id="IPR027417">
    <property type="entry name" value="P-loop_NTPase"/>
</dbReference>
<dbReference type="PROSITE" id="PS00211">
    <property type="entry name" value="ABC_TRANSPORTER_1"/>
    <property type="match status" value="2"/>
</dbReference>
<keyword evidence="5" id="KW-0547">Nucleotide-binding</keyword>
<keyword evidence="7" id="KW-1278">Translocase</keyword>
<dbReference type="Proteomes" id="UP001320159">
    <property type="component" value="Unassembled WGS sequence"/>
</dbReference>
<evidence type="ECO:0000256" key="1">
    <source>
        <dbReference type="ARBA" id="ARBA00004236"/>
    </source>
</evidence>